<dbReference type="EMBL" id="BAABKX010000001">
    <property type="protein sequence ID" value="GAA5046779.1"/>
    <property type="molecule type" value="Genomic_DNA"/>
</dbReference>
<feature type="transmembrane region" description="Helical" evidence="1">
    <location>
        <begin position="28"/>
        <end position="47"/>
    </location>
</feature>
<keyword evidence="1" id="KW-0812">Transmembrane</keyword>
<sequence length="90" mass="9026">MGVRSESIRATATFKTLPDTFRAMLGKLGAKGIVGLLALVAGIAVIALQNIIIAAGMALVVVGFVLTAWGLVSGLLGSFGMGAMMGGGFE</sequence>
<keyword evidence="1" id="KW-0472">Membrane</keyword>
<evidence type="ECO:0000313" key="2">
    <source>
        <dbReference type="EMBL" id="GAA5046779.1"/>
    </source>
</evidence>
<reference evidence="2 3" key="1">
    <citation type="journal article" date="2019" name="Int. J. Syst. Evol. Microbiol.">
        <title>The Global Catalogue of Microorganisms (GCM) 10K type strain sequencing project: providing services to taxonomists for standard genome sequencing and annotation.</title>
        <authorList>
            <consortium name="The Broad Institute Genomics Platform"/>
            <consortium name="The Broad Institute Genome Sequencing Center for Infectious Disease"/>
            <person name="Wu L."/>
            <person name="Ma J."/>
        </authorList>
    </citation>
    <scope>NUCLEOTIDE SEQUENCE [LARGE SCALE GENOMIC DNA]</scope>
    <source>
        <strain evidence="2 3">JCM 17504</strain>
    </source>
</reference>
<keyword evidence="1" id="KW-1133">Transmembrane helix</keyword>
<evidence type="ECO:0000256" key="1">
    <source>
        <dbReference type="SAM" id="Phobius"/>
    </source>
</evidence>
<protein>
    <submittedName>
        <fullName evidence="2">Uncharacterized protein</fullName>
    </submittedName>
</protein>
<evidence type="ECO:0000313" key="3">
    <source>
        <dbReference type="Proteomes" id="UP001501729"/>
    </source>
</evidence>
<dbReference type="InterPro" id="IPR055893">
    <property type="entry name" value="DUF7470"/>
</dbReference>
<dbReference type="AlphaFoldDB" id="A0AAV3UEW8"/>
<keyword evidence="3" id="KW-1185">Reference proteome</keyword>
<name>A0AAV3UEW8_9EURY</name>
<accession>A0AAV3UEW8</accession>
<comment type="caution">
    <text evidence="2">The sequence shown here is derived from an EMBL/GenBank/DDBJ whole genome shotgun (WGS) entry which is preliminary data.</text>
</comment>
<feature type="transmembrane region" description="Helical" evidence="1">
    <location>
        <begin position="53"/>
        <end position="76"/>
    </location>
</feature>
<dbReference type="Pfam" id="PF24282">
    <property type="entry name" value="DUF7470"/>
    <property type="match status" value="1"/>
</dbReference>
<proteinExistence type="predicted"/>
<dbReference type="Proteomes" id="UP001501729">
    <property type="component" value="Unassembled WGS sequence"/>
</dbReference>
<organism evidence="2 3">
    <name type="scientific">Haladaptatus pallidirubidus</name>
    <dbReference type="NCBI Taxonomy" id="1008152"/>
    <lineage>
        <taxon>Archaea</taxon>
        <taxon>Methanobacteriati</taxon>
        <taxon>Methanobacteriota</taxon>
        <taxon>Stenosarchaea group</taxon>
        <taxon>Halobacteria</taxon>
        <taxon>Halobacteriales</taxon>
        <taxon>Haladaptataceae</taxon>
        <taxon>Haladaptatus</taxon>
    </lineage>
</organism>
<gene>
    <name evidence="2" type="ORF">GCM10025751_16420</name>
</gene>